<reference evidence="2" key="2">
    <citation type="submission" date="2015-01" db="EMBL/GenBank/DDBJ databases">
        <title>Evolutionary Origins and Diversification of the Mycorrhizal Mutualists.</title>
        <authorList>
            <consortium name="DOE Joint Genome Institute"/>
            <consortium name="Mycorrhizal Genomics Consortium"/>
            <person name="Kohler A."/>
            <person name="Kuo A."/>
            <person name="Nagy L.G."/>
            <person name="Floudas D."/>
            <person name="Copeland A."/>
            <person name="Barry K.W."/>
            <person name="Cichocki N."/>
            <person name="Veneault-Fourrey C."/>
            <person name="LaButti K."/>
            <person name="Lindquist E.A."/>
            <person name="Lipzen A."/>
            <person name="Lundell T."/>
            <person name="Morin E."/>
            <person name="Murat C."/>
            <person name="Riley R."/>
            <person name="Ohm R."/>
            <person name="Sun H."/>
            <person name="Tunlid A."/>
            <person name="Henrissat B."/>
            <person name="Grigoriev I.V."/>
            <person name="Hibbett D.S."/>
            <person name="Martin F."/>
        </authorList>
    </citation>
    <scope>NUCLEOTIDE SEQUENCE [LARGE SCALE GENOMIC DNA]</scope>
    <source>
        <strain evidence="2">h7</strain>
    </source>
</reference>
<dbReference type="AlphaFoldDB" id="A0A0C3CGK4"/>
<accession>A0A0C3CGK4</accession>
<sequence length="158" mass="18766">MSIEVAGGEYLFEADSEWNCDVPNPRFFHSPLHDLEFLWWILVWFLFLKTAKQPNEGEFTPPETQIYAQYEHAFSCFPSQADERTTPSRIKAMLSENLFSKCVAESLPKYVAEYGFHLGRLTRVEIFRDYEMDDLRKLMEEYLSKRTFQFHLDCLEVQ</sequence>
<gene>
    <name evidence="1" type="ORF">M413DRAFT_26737</name>
</gene>
<reference evidence="1 2" key="1">
    <citation type="submission" date="2014-04" db="EMBL/GenBank/DDBJ databases">
        <authorList>
            <consortium name="DOE Joint Genome Institute"/>
            <person name="Kuo A."/>
            <person name="Gay G."/>
            <person name="Dore J."/>
            <person name="Kohler A."/>
            <person name="Nagy L.G."/>
            <person name="Floudas D."/>
            <person name="Copeland A."/>
            <person name="Barry K.W."/>
            <person name="Cichocki N."/>
            <person name="Veneault-Fourrey C."/>
            <person name="LaButti K."/>
            <person name="Lindquist E.A."/>
            <person name="Lipzen A."/>
            <person name="Lundell T."/>
            <person name="Morin E."/>
            <person name="Murat C."/>
            <person name="Sun H."/>
            <person name="Tunlid A."/>
            <person name="Henrissat B."/>
            <person name="Grigoriev I.V."/>
            <person name="Hibbett D.S."/>
            <person name="Martin F."/>
            <person name="Nordberg H.P."/>
            <person name="Cantor M.N."/>
            <person name="Hua S.X."/>
        </authorList>
    </citation>
    <scope>NUCLEOTIDE SEQUENCE [LARGE SCALE GENOMIC DNA]</scope>
    <source>
        <strain evidence="2">h7</strain>
    </source>
</reference>
<proteinExistence type="predicted"/>
<evidence type="ECO:0008006" key="3">
    <source>
        <dbReference type="Google" id="ProtNLM"/>
    </source>
</evidence>
<dbReference type="EMBL" id="KN831777">
    <property type="protein sequence ID" value="KIM42736.1"/>
    <property type="molecule type" value="Genomic_DNA"/>
</dbReference>
<protein>
    <recommendedName>
        <fullName evidence="3">Fungal-type protein kinase domain-containing protein</fullName>
    </recommendedName>
</protein>
<evidence type="ECO:0000313" key="1">
    <source>
        <dbReference type="EMBL" id="KIM42736.1"/>
    </source>
</evidence>
<evidence type="ECO:0000313" key="2">
    <source>
        <dbReference type="Proteomes" id="UP000053424"/>
    </source>
</evidence>
<dbReference type="HOGENOM" id="CLU_1669577_0_0_1"/>
<keyword evidence="2" id="KW-1185">Reference proteome</keyword>
<name>A0A0C3CGK4_HEBCY</name>
<organism evidence="1 2">
    <name type="scientific">Hebeloma cylindrosporum</name>
    <dbReference type="NCBI Taxonomy" id="76867"/>
    <lineage>
        <taxon>Eukaryota</taxon>
        <taxon>Fungi</taxon>
        <taxon>Dikarya</taxon>
        <taxon>Basidiomycota</taxon>
        <taxon>Agaricomycotina</taxon>
        <taxon>Agaricomycetes</taxon>
        <taxon>Agaricomycetidae</taxon>
        <taxon>Agaricales</taxon>
        <taxon>Agaricineae</taxon>
        <taxon>Hymenogastraceae</taxon>
        <taxon>Hebeloma</taxon>
    </lineage>
</organism>
<dbReference type="Proteomes" id="UP000053424">
    <property type="component" value="Unassembled WGS sequence"/>
</dbReference>